<feature type="domain" description="Amidase" evidence="2">
    <location>
        <begin position="49"/>
        <end position="503"/>
    </location>
</feature>
<protein>
    <recommendedName>
        <fullName evidence="2">Amidase domain-containing protein</fullName>
    </recommendedName>
</protein>
<gene>
    <name evidence="3" type="ORF">ZT3D7_G1423</name>
</gene>
<dbReference type="Pfam" id="PF01425">
    <property type="entry name" value="Amidase"/>
    <property type="match status" value="1"/>
</dbReference>
<accession>A0A1X7RFU5</accession>
<sequence length="553" mass="58539">MHFSSFMSRLSLLASIVSSQQTGLFDPREATMASTHYALYTGQETCRGIVSSFLSRIEALNGHINAIVAISPHALRIADELDAALAAKNTTHGPLFCIPILLKDNFDTADMPTTGGNRALAASQPSVDALTVQALRNAGAIVLAKSNLHELALEGMSVSSLGGQTINPYDLTRTPGGSSGGTGAGIAASFAVWGTGSDTVNSLRSPASANGLFSCRPTRGLISRTGVMPNSFTQDAVGPTARCVEDMAVGLTVMASVGIDRSDNATTLVPAGILGTHYAANLDALSLGGLRFGLLESFFNHTSSAETDPVNRAMVDTAKTLQQAGAAVVSINDVYDAISIQATLDTQRFEFREGMDKYLSQSSLRGRHPGSLAELFSGEDFLVLPSQYDYVRMVLASSTSNTTEGGRPGYDVIKNGILNLTQDLHETFAKHNLDAIIYPEQKNLVVPLGSPNQSGRNGILAALTGFPVVTVPIGFSTATDTAPEGIPIGMEIMGLPWTEEKLLQIAFKMEELKAARRPPKWAKARVDVKQYGNVPRVVPDGGSIPLQYPVGKL</sequence>
<keyword evidence="4" id="KW-1185">Reference proteome</keyword>
<evidence type="ECO:0000313" key="4">
    <source>
        <dbReference type="Proteomes" id="UP000215127"/>
    </source>
</evidence>
<proteinExistence type="predicted"/>
<dbReference type="PANTHER" id="PTHR42678:SF5">
    <property type="entry name" value="GLUTAMYL-TRNA(GLN) AMIDOTRANSFERASE SUBUNIT A"/>
    <property type="match status" value="1"/>
</dbReference>
<dbReference type="Proteomes" id="UP000215127">
    <property type="component" value="Chromosome 1"/>
</dbReference>
<reference evidence="3 4" key="1">
    <citation type="submission" date="2016-06" db="EMBL/GenBank/DDBJ databases">
        <authorList>
            <person name="Kjaerup R.B."/>
            <person name="Dalgaard T.S."/>
            <person name="Juul-Madsen H.R."/>
        </authorList>
    </citation>
    <scope>NUCLEOTIDE SEQUENCE [LARGE SCALE GENOMIC DNA]</scope>
</reference>
<dbReference type="PANTHER" id="PTHR42678">
    <property type="entry name" value="AMIDASE"/>
    <property type="match status" value="1"/>
</dbReference>
<feature type="chain" id="PRO_5012959713" description="Amidase domain-containing protein" evidence="1">
    <location>
        <begin position="20"/>
        <end position="553"/>
    </location>
</feature>
<feature type="signal peptide" evidence="1">
    <location>
        <begin position="1"/>
        <end position="19"/>
    </location>
</feature>
<dbReference type="STRING" id="1276538.A0A1X7RFU5"/>
<organism evidence="3 4">
    <name type="scientific">Zymoseptoria tritici (strain ST99CH_3D7)</name>
    <dbReference type="NCBI Taxonomy" id="1276538"/>
    <lineage>
        <taxon>Eukaryota</taxon>
        <taxon>Fungi</taxon>
        <taxon>Dikarya</taxon>
        <taxon>Ascomycota</taxon>
        <taxon>Pezizomycotina</taxon>
        <taxon>Dothideomycetes</taxon>
        <taxon>Dothideomycetidae</taxon>
        <taxon>Mycosphaerellales</taxon>
        <taxon>Mycosphaerellaceae</taxon>
        <taxon>Zymoseptoria</taxon>
    </lineage>
</organism>
<evidence type="ECO:0000259" key="2">
    <source>
        <dbReference type="Pfam" id="PF01425"/>
    </source>
</evidence>
<dbReference type="InterPro" id="IPR036928">
    <property type="entry name" value="AS_sf"/>
</dbReference>
<evidence type="ECO:0000313" key="3">
    <source>
        <dbReference type="EMBL" id="SMQ46278.1"/>
    </source>
</evidence>
<dbReference type="Gene3D" id="3.90.1300.10">
    <property type="entry name" value="Amidase signature (AS) domain"/>
    <property type="match status" value="1"/>
</dbReference>
<dbReference type="InterPro" id="IPR023631">
    <property type="entry name" value="Amidase_dom"/>
</dbReference>
<evidence type="ECO:0000256" key="1">
    <source>
        <dbReference type="SAM" id="SignalP"/>
    </source>
</evidence>
<name>A0A1X7RFU5_ZYMT9</name>
<dbReference type="SUPFAM" id="SSF75304">
    <property type="entry name" value="Amidase signature (AS) enzymes"/>
    <property type="match status" value="1"/>
</dbReference>
<dbReference type="EMBL" id="LT853692">
    <property type="protein sequence ID" value="SMQ46278.1"/>
    <property type="molecule type" value="Genomic_DNA"/>
</dbReference>
<keyword evidence="1" id="KW-0732">Signal</keyword>
<dbReference type="AlphaFoldDB" id="A0A1X7RFU5"/>